<protein>
    <submittedName>
        <fullName evidence="2">Uncharacterized protein</fullName>
    </submittedName>
</protein>
<dbReference type="AlphaFoldDB" id="A0AAD9LXT7"/>
<evidence type="ECO:0000313" key="2">
    <source>
        <dbReference type="EMBL" id="KAK2025094.1"/>
    </source>
</evidence>
<feature type="region of interest" description="Disordered" evidence="1">
    <location>
        <begin position="56"/>
        <end position="90"/>
    </location>
</feature>
<evidence type="ECO:0000256" key="1">
    <source>
        <dbReference type="SAM" id="MobiDB-lite"/>
    </source>
</evidence>
<reference evidence="2" key="1">
    <citation type="submission" date="2021-06" db="EMBL/GenBank/DDBJ databases">
        <title>Comparative genomics, transcriptomics and evolutionary studies reveal genomic signatures of adaptation to plant cell wall in hemibiotrophic fungi.</title>
        <authorList>
            <consortium name="DOE Joint Genome Institute"/>
            <person name="Baroncelli R."/>
            <person name="Diaz J.F."/>
            <person name="Benocci T."/>
            <person name="Peng M."/>
            <person name="Battaglia E."/>
            <person name="Haridas S."/>
            <person name="Andreopoulos W."/>
            <person name="Labutti K."/>
            <person name="Pangilinan J."/>
            <person name="Floch G.L."/>
            <person name="Makela M.R."/>
            <person name="Henrissat B."/>
            <person name="Grigoriev I.V."/>
            <person name="Crouch J.A."/>
            <person name="De Vries R.P."/>
            <person name="Sukno S.A."/>
            <person name="Thon M.R."/>
        </authorList>
    </citation>
    <scope>NUCLEOTIDE SEQUENCE</scope>
    <source>
        <strain evidence="2">MAFF235873</strain>
    </source>
</reference>
<keyword evidence="3" id="KW-1185">Reference proteome</keyword>
<comment type="caution">
    <text evidence="2">The sequence shown here is derived from an EMBL/GenBank/DDBJ whole genome shotgun (WGS) entry which is preliminary data.</text>
</comment>
<proteinExistence type="predicted"/>
<name>A0AAD9LXT7_9PEZI</name>
<gene>
    <name evidence="2" type="ORF">LX32DRAFT_72849</name>
</gene>
<dbReference type="EMBL" id="MU842946">
    <property type="protein sequence ID" value="KAK2025094.1"/>
    <property type="molecule type" value="Genomic_DNA"/>
</dbReference>
<accession>A0AAD9LXT7</accession>
<dbReference type="Proteomes" id="UP001232148">
    <property type="component" value="Unassembled WGS sequence"/>
</dbReference>
<evidence type="ECO:0000313" key="3">
    <source>
        <dbReference type="Proteomes" id="UP001232148"/>
    </source>
</evidence>
<sequence>MCFSFSSNCDLLSPTYLPGTWVLDCLGPSLPCLHRHLGGRLPTYCIFLRPDEPNLPPGGSHGRFPPAAPRSPRLTPAYSLPSVPRKRVRL</sequence>
<organism evidence="2 3">
    <name type="scientific">Colletotrichum zoysiae</name>
    <dbReference type="NCBI Taxonomy" id="1216348"/>
    <lineage>
        <taxon>Eukaryota</taxon>
        <taxon>Fungi</taxon>
        <taxon>Dikarya</taxon>
        <taxon>Ascomycota</taxon>
        <taxon>Pezizomycotina</taxon>
        <taxon>Sordariomycetes</taxon>
        <taxon>Hypocreomycetidae</taxon>
        <taxon>Glomerellales</taxon>
        <taxon>Glomerellaceae</taxon>
        <taxon>Colletotrichum</taxon>
        <taxon>Colletotrichum graminicola species complex</taxon>
    </lineage>
</organism>